<dbReference type="EMBL" id="LR724056">
    <property type="protein sequence ID" value="VWO94560.1"/>
    <property type="molecule type" value="Genomic_DNA"/>
</dbReference>
<keyword evidence="3" id="KW-0808">Transferase</keyword>
<gene>
    <name evidence="3" type="primary">B1GVX7</name>
</gene>
<evidence type="ECO:0000313" key="3">
    <source>
        <dbReference type="EMBL" id="VWO94560.1"/>
    </source>
</evidence>
<dbReference type="InterPro" id="IPR058525">
    <property type="entry name" value="DUF8212"/>
</dbReference>
<protein>
    <submittedName>
        <fullName evidence="3">Reducing polyketide synthase BOA6 (Polyketide synthase 6) (PKS6))</fullName>
        <ecNumber evidence="3">2.3.1.-</ecNumber>
    </submittedName>
</protein>
<dbReference type="Pfam" id="PF06985">
    <property type="entry name" value="HET"/>
    <property type="match status" value="1"/>
</dbReference>
<dbReference type="GO" id="GO:0016746">
    <property type="term" value="F:acyltransferase activity"/>
    <property type="evidence" value="ECO:0007669"/>
    <property type="project" value="UniProtKB-KW"/>
</dbReference>
<dbReference type="InterPro" id="IPR010730">
    <property type="entry name" value="HET"/>
</dbReference>
<dbReference type="Pfam" id="PF26640">
    <property type="entry name" value="DUF8212"/>
    <property type="match status" value="1"/>
</dbReference>
<dbReference type="EC" id="2.3.1.-" evidence="3"/>
<keyword evidence="3" id="KW-0012">Acyltransferase</keyword>
<organism evidence="3">
    <name type="scientific">Ganoderma boninense</name>
    <dbReference type="NCBI Taxonomy" id="34458"/>
    <lineage>
        <taxon>Eukaryota</taxon>
        <taxon>Fungi</taxon>
        <taxon>Dikarya</taxon>
        <taxon>Basidiomycota</taxon>
        <taxon>Agaricomycotina</taxon>
        <taxon>Agaricomycetes</taxon>
        <taxon>Polyporales</taxon>
        <taxon>Polyporaceae</taxon>
        <taxon>Ganoderma</taxon>
    </lineage>
</organism>
<proteinExistence type="predicted"/>
<feature type="domain" description="DUF8212" evidence="2">
    <location>
        <begin position="186"/>
        <end position="210"/>
    </location>
</feature>
<name>A0A5K1JRZ7_9APHY</name>
<accession>A0A5K1JRZ7</accession>
<dbReference type="PANTHER" id="PTHR10622:SF10">
    <property type="entry name" value="HET DOMAIN-CONTAINING PROTEIN"/>
    <property type="match status" value="1"/>
</dbReference>
<reference evidence="3" key="1">
    <citation type="submission" date="2019-10" db="EMBL/GenBank/DDBJ databases">
        <authorList>
            <person name="Nor Muhammad N."/>
        </authorList>
    </citation>
    <scope>NUCLEOTIDE SEQUENCE</scope>
</reference>
<feature type="domain" description="Heterokaryon incompatibility" evidence="1">
    <location>
        <begin position="24"/>
        <end position="128"/>
    </location>
</feature>
<dbReference type="AlphaFoldDB" id="A0A5K1JRZ7"/>
<dbReference type="PANTHER" id="PTHR10622">
    <property type="entry name" value="HET DOMAIN-CONTAINING PROTEIN"/>
    <property type="match status" value="1"/>
</dbReference>
<sequence length="219" mass="24939">MWLLNTARAELKFFPTPEGIPGGYAILSHVWDEHEQSFQDIQALRERCAKDGTNPRDLASDKIRNFCILAERDGCQWGWDDTCCIDKTSSTDLSEAITAMYRYYSLADVCYAYLRDVPTDCDLHAPGSAFRKSRWHQRGIRSSSYCVAARMAWAASRETTRPEDEAYCLMGLFGIFMPPLYGEGENAFLRLQEEIVRRVDDPSIFAWGGSTASRTRMLC</sequence>
<evidence type="ECO:0000259" key="2">
    <source>
        <dbReference type="Pfam" id="PF26640"/>
    </source>
</evidence>
<evidence type="ECO:0000259" key="1">
    <source>
        <dbReference type="Pfam" id="PF06985"/>
    </source>
</evidence>